<dbReference type="STRING" id="985054.SAMN05444358_11533"/>
<dbReference type="AlphaFoldDB" id="A0A1H3FI66"/>
<protein>
    <submittedName>
        <fullName evidence="1">Uncharacterized protein</fullName>
    </submittedName>
</protein>
<proteinExistence type="predicted"/>
<evidence type="ECO:0000313" key="1">
    <source>
        <dbReference type="EMBL" id="SDX90630.1"/>
    </source>
</evidence>
<reference evidence="2" key="1">
    <citation type="submission" date="2016-10" db="EMBL/GenBank/DDBJ databases">
        <authorList>
            <person name="Varghese N."/>
            <person name="Submissions S."/>
        </authorList>
    </citation>
    <scope>NUCLEOTIDE SEQUENCE [LARGE SCALE GENOMIC DNA]</scope>
    <source>
        <strain evidence="2">DSM 27839</strain>
    </source>
</reference>
<dbReference type="Proteomes" id="UP000183400">
    <property type="component" value="Unassembled WGS sequence"/>
</dbReference>
<gene>
    <name evidence="1" type="ORF">SAMN05444358_11533</name>
</gene>
<keyword evidence="2" id="KW-1185">Reference proteome</keyword>
<organism evidence="1 2">
    <name type="scientific">Ruegeria halocynthiae</name>
    <dbReference type="NCBI Taxonomy" id="985054"/>
    <lineage>
        <taxon>Bacteria</taxon>
        <taxon>Pseudomonadati</taxon>
        <taxon>Pseudomonadota</taxon>
        <taxon>Alphaproteobacteria</taxon>
        <taxon>Rhodobacterales</taxon>
        <taxon>Roseobacteraceae</taxon>
        <taxon>Ruegeria</taxon>
    </lineage>
</organism>
<dbReference type="RefSeq" id="WP_176797739.1">
    <property type="nucleotide sequence ID" value="NZ_FNNP01000015.1"/>
</dbReference>
<dbReference type="EMBL" id="FNNP01000015">
    <property type="protein sequence ID" value="SDX90630.1"/>
    <property type="molecule type" value="Genomic_DNA"/>
</dbReference>
<name>A0A1H3FI66_9RHOB</name>
<sequence length="50" mass="5207">MTLSDRSISMNGFTSTCGTATGMKYASSTTGLSAVLEIQILCSPTDEVTK</sequence>
<evidence type="ECO:0000313" key="2">
    <source>
        <dbReference type="Proteomes" id="UP000183400"/>
    </source>
</evidence>
<accession>A0A1H3FI66</accession>